<dbReference type="EMBL" id="CAKMMG010000001">
    <property type="protein sequence ID" value="CAH1192440.1"/>
    <property type="molecule type" value="Genomic_DNA"/>
</dbReference>
<dbReference type="PANTHER" id="PTHR34512:SF30">
    <property type="entry name" value="OUTER MEMBRANE PROTEIN ASSEMBLY FACTOR BAMB"/>
    <property type="match status" value="1"/>
</dbReference>
<keyword evidence="4" id="KW-1185">Reference proteome</keyword>
<accession>A0ABN8FU13</accession>
<dbReference type="SUPFAM" id="SSF50998">
    <property type="entry name" value="Quinoprotein alcohol dehydrogenase-like"/>
    <property type="match status" value="1"/>
</dbReference>
<dbReference type="Pfam" id="PF13360">
    <property type="entry name" value="PQQ_2"/>
    <property type="match status" value="1"/>
</dbReference>
<gene>
    <name evidence="3" type="primary">bamB_2</name>
    <name evidence="3" type="ORF">PAECIP111892_00956</name>
</gene>
<reference evidence="3" key="1">
    <citation type="submission" date="2022-01" db="EMBL/GenBank/DDBJ databases">
        <authorList>
            <person name="Criscuolo A."/>
        </authorList>
    </citation>
    <scope>NUCLEOTIDE SEQUENCE</scope>
    <source>
        <strain evidence="3">CIP111892</strain>
    </source>
</reference>
<protein>
    <submittedName>
        <fullName evidence="3">Outer membrane protein assembly factor BamB</fullName>
    </submittedName>
</protein>
<sequence>MSKFKLSFTAFLASGLLVYSMASITDARSSIINPLNTHSALFAAAKASPSPKPAAVQVRWQAKADGGGFSAGKQPVSNGVIYYSANNILYAQNISTGKLLWSYRNAVNPQIVTNNSVFVFANSDHLLKISATTGKLIWKVKVAQLPMEVGGQARLINGKVIFANERGGIIAYNPVSGKKLWENPKIPMYAGSLYGEYKGVLVVSSTVNNIRSQFYGLDPATGKPLWRTEGTYDLISVDGGNFVLQKRAREQNKTVAAPVPGHLLTLVQMNPATGKITGEENYQSLDDIKRMGSFYTFIDKTYIYTASGDLDQSEISLTRFTRGQNDSTASKSYDGYGTWVAGPVEGMAFFQQGTKLTGVNLADDRIITFNTPSSKIVKVEKKDHYVFASYEDGSFSVMDAESGTSLGQFNTGLSYTYFGNVAIDNGTALIRFESKLFAVSLPK</sequence>
<dbReference type="InterPro" id="IPR002372">
    <property type="entry name" value="PQQ_rpt_dom"/>
</dbReference>
<organism evidence="3 4">
    <name type="scientific">Paenibacillus auburnensis</name>
    <dbReference type="NCBI Taxonomy" id="2905649"/>
    <lineage>
        <taxon>Bacteria</taxon>
        <taxon>Bacillati</taxon>
        <taxon>Bacillota</taxon>
        <taxon>Bacilli</taxon>
        <taxon>Bacillales</taxon>
        <taxon>Paenibacillaceae</taxon>
        <taxon>Paenibacillus</taxon>
    </lineage>
</organism>
<feature type="chain" id="PRO_5047278375" evidence="1">
    <location>
        <begin position="23"/>
        <end position="443"/>
    </location>
</feature>
<dbReference type="PANTHER" id="PTHR34512">
    <property type="entry name" value="CELL SURFACE PROTEIN"/>
    <property type="match status" value="1"/>
</dbReference>
<evidence type="ECO:0000313" key="4">
    <source>
        <dbReference type="Proteomes" id="UP000838324"/>
    </source>
</evidence>
<keyword evidence="1" id="KW-0732">Signal</keyword>
<feature type="domain" description="Pyrrolo-quinoline quinone repeat" evidence="2">
    <location>
        <begin position="58"/>
        <end position="245"/>
    </location>
</feature>
<dbReference type="InterPro" id="IPR011047">
    <property type="entry name" value="Quinoprotein_ADH-like_sf"/>
</dbReference>
<dbReference type="RefSeq" id="WP_236330285.1">
    <property type="nucleotide sequence ID" value="NZ_CAKMMG010000001.1"/>
</dbReference>
<dbReference type="Proteomes" id="UP000838324">
    <property type="component" value="Unassembled WGS sequence"/>
</dbReference>
<dbReference type="Gene3D" id="2.130.10.10">
    <property type="entry name" value="YVTN repeat-like/Quinoprotein amine dehydrogenase"/>
    <property type="match status" value="1"/>
</dbReference>
<comment type="caution">
    <text evidence="3">The sequence shown here is derived from an EMBL/GenBank/DDBJ whole genome shotgun (WGS) entry which is preliminary data.</text>
</comment>
<feature type="signal peptide" evidence="1">
    <location>
        <begin position="1"/>
        <end position="22"/>
    </location>
</feature>
<proteinExistence type="predicted"/>
<evidence type="ECO:0000256" key="1">
    <source>
        <dbReference type="SAM" id="SignalP"/>
    </source>
</evidence>
<dbReference type="InterPro" id="IPR018391">
    <property type="entry name" value="PQQ_b-propeller_rpt"/>
</dbReference>
<evidence type="ECO:0000313" key="3">
    <source>
        <dbReference type="EMBL" id="CAH1192440.1"/>
    </source>
</evidence>
<name>A0ABN8FU13_9BACL</name>
<evidence type="ECO:0000259" key="2">
    <source>
        <dbReference type="Pfam" id="PF13360"/>
    </source>
</evidence>
<dbReference type="InterPro" id="IPR015943">
    <property type="entry name" value="WD40/YVTN_repeat-like_dom_sf"/>
</dbReference>
<dbReference type="SMART" id="SM00564">
    <property type="entry name" value="PQQ"/>
    <property type="match status" value="4"/>
</dbReference>